<comment type="subcellular location">
    <subcellularLocation>
        <location evidence="2">Cytoplasm</location>
    </subcellularLocation>
    <subcellularLocation>
        <location evidence="1">Nucleus</location>
    </subcellularLocation>
</comment>
<dbReference type="GO" id="GO:0005634">
    <property type="term" value="C:nucleus"/>
    <property type="evidence" value="ECO:0007669"/>
    <property type="project" value="UniProtKB-SubCell"/>
</dbReference>
<evidence type="ECO:0000259" key="7">
    <source>
        <dbReference type="Pfam" id="PF00685"/>
    </source>
</evidence>
<dbReference type="CDD" id="cd14820">
    <property type="entry name" value="TRAX"/>
    <property type="match status" value="1"/>
</dbReference>
<dbReference type="GO" id="GO:0008146">
    <property type="term" value="F:sulfotransferase activity"/>
    <property type="evidence" value="ECO:0007669"/>
    <property type="project" value="InterPro"/>
</dbReference>
<dbReference type="FunFam" id="1.20.58.190:FF:000003">
    <property type="entry name" value="Translin family protein"/>
    <property type="match status" value="1"/>
</dbReference>
<name>A0A816IW96_BRANA</name>
<evidence type="ECO:0000256" key="5">
    <source>
        <dbReference type="ARBA" id="ARBA00023242"/>
    </source>
</evidence>
<evidence type="ECO:0000313" key="8">
    <source>
        <dbReference type="EMBL" id="CAF1739241.1"/>
    </source>
</evidence>
<evidence type="ECO:0000256" key="3">
    <source>
        <dbReference type="ARBA" id="ARBA00005902"/>
    </source>
</evidence>
<evidence type="ECO:0000256" key="1">
    <source>
        <dbReference type="ARBA" id="ARBA00004123"/>
    </source>
</evidence>
<reference evidence="8" key="1">
    <citation type="submission" date="2021-01" db="EMBL/GenBank/DDBJ databases">
        <authorList>
            <consortium name="Genoscope - CEA"/>
            <person name="William W."/>
        </authorList>
    </citation>
    <scope>NUCLEOTIDE SEQUENCE</scope>
</reference>
<dbReference type="InterPro" id="IPR036081">
    <property type="entry name" value="Translin_sf"/>
</dbReference>
<accession>A0A816IW96</accession>
<evidence type="ECO:0000256" key="2">
    <source>
        <dbReference type="ARBA" id="ARBA00004496"/>
    </source>
</evidence>
<dbReference type="SUPFAM" id="SSF52540">
    <property type="entry name" value="P-loop containing nucleoside triphosphate hydrolases"/>
    <property type="match status" value="1"/>
</dbReference>
<dbReference type="EC" id="2.8.2.-" evidence="6"/>
<dbReference type="AlphaFoldDB" id="A0A816IW96"/>
<gene>
    <name evidence="8" type="ORF">DARMORV10_C09P31650.1</name>
</gene>
<proteinExistence type="inferred from homology"/>
<dbReference type="Proteomes" id="UP001295469">
    <property type="component" value="Chromosome C09"/>
</dbReference>
<dbReference type="SUPFAM" id="SSF74784">
    <property type="entry name" value="Translin"/>
    <property type="match status" value="1"/>
</dbReference>
<organism evidence="8">
    <name type="scientific">Brassica napus</name>
    <name type="common">Rape</name>
    <dbReference type="NCBI Taxonomy" id="3708"/>
    <lineage>
        <taxon>Eukaryota</taxon>
        <taxon>Viridiplantae</taxon>
        <taxon>Streptophyta</taxon>
        <taxon>Embryophyta</taxon>
        <taxon>Tracheophyta</taxon>
        <taxon>Spermatophyta</taxon>
        <taxon>Magnoliopsida</taxon>
        <taxon>eudicotyledons</taxon>
        <taxon>Gunneridae</taxon>
        <taxon>Pentapetalae</taxon>
        <taxon>rosids</taxon>
        <taxon>malvids</taxon>
        <taxon>Brassicales</taxon>
        <taxon>Brassicaceae</taxon>
        <taxon>Brassiceae</taxon>
        <taxon>Brassica</taxon>
    </lineage>
</organism>
<dbReference type="InterPro" id="IPR027417">
    <property type="entry name" value="P-loop_NTPase"/>
</dbReference>
<dbReference type="GO" id="GO:0005737">
    <property type="term" value="C:cytoplasm"/>
    <property type="evidence" value="ECO:0007669"/>
    <property type="project" value="UniProtKB-SubCell"/>
</dbReference>
<comment type="similarity">
    <text evidence="6">Belongs to the sulfotransferase 1 family.</text>
</comment>
<evidence type="ECO:0000256" key="6">
    <source>
        <dbReference type="RuleBase" id="RU361155"/>
    </source>
</evidence>
<dbReference type="InterPro" id="IPR000863">
    <property type="entry name" value="Sulfotransferase_dom"/>
</dbReference>
<dbReference type="Pfam" id="PF00685">
    <property type="entry name" value="Sulfotransfer_1"/>
    <property type="match status" value="1"/>
</dbReference>
<protein>
    <recommendedName>
        <fullName evidence="6">Sulfotransferase</fullName>
        <ecNumber evidence="6">2.8.2.-</ecNumber>
    </recommendedName>
</protein>
<dbReference type="Gene3D" id="1.20.58.200">
    <property type="entry name" value="Translin, domain 2"/>
    <property type="match status" value="1"/>
</dbReference>
<keyword evidence="4" id="KW-0963">Cytoplasm</keyword>
<dbReference type="InterPro" id="IPR016069">
    <property type="entry name" value="Translin_C"/>
</dbReference>
<dbReference type="Gene3D" id="1.20.58.190">
    <property type="entry name" value="Translin, domain 1"/>
    <property type="match status" value="1"/>
</dbReference>
<dbReference type="GO" id="GO:0043565">
    <property type="term" value="F:sequence-specific DNA binding"/>
    <property type="evidence" value="ECO:0007669"/>
    <property type="project" value="InterPro"/>
</dbReference>
<dbReference type="Gene3D" id="3.40.50.300">
    <property type="entry name" value="P-loop containing nucleotide triphosphate hydrolases"/>
    <property type="match status" value="1"/>
</dbReference>
<dbReference type="InterPro" id="IPR016068">
    <property type="entry name" value="Translin_N"/>
</dbReference>
<keyword evidence="6" id="KW-0808">Transferase</keyword>
<sequence>MWSCSSAFQRVASLMFMAPKLKPQRLHQIAETGAEQLVKKARTMTTESSMKDAFSQYADYLNNFNEKRERVVKASRDITMNSKKVIFQVHRLSKDNKEEVLEKAGKDLEAVREQHFARLMKELQGTDFWKLRRAYSPGVQEYVEAATFYKFCVSGTLSTLDEINSTLLPLSDPSLEPLQINILDYILGLADLTGELMRMAIGRISDGEVEFAQRICQFVRQIHRELLLVVPQMDDSYDMKSKMEVMLQSVIKIENACFSVHVRGSEYIPLLGDDAPTSFLLGETRDLISSLPSEKGWLVSQIYQFQGRWHTEALLQGILTCQKHFKAKDSDIILVTNPKSGTTWLKSLVFALINRHKFPVSSGDHPLLVTNPHLLVPFMEGVYYESPDFDFSLLPFPRLMNTHISHLSLPESVKSSSCQIVYCCRNPKDMFVSLWHFGKKLAPQETADYPLEKAVEAFCQGKFIAGPFWDHVLEYWYASLENPNKVLFVTYEELKKQTEVEVKRIAEFIGCGFTAEEEVSEIVKLCSFESLSRLEVNRQGKLPNGIETNAFFRKGEIGGWRDTLSESLADAIDRTTEEKFGGSGLKFSC</sequence>
<dbReference type="FunFam" id="1.20.58.200:FF:000001">
    <property type="entry name" value="Translin-associated factor X"/>
    <property type="match status" value="1"/>
</dbReference>
<dbReference type="Pfam" id="PF01997">
    <property type="entry name" value="Translin"/>
    <property type="match status" value="1"/>
</dbReference>
<feature type="domain" description="Sulfotransferase" evidence="7">
    <location>
        <begin position="329"/>
        <end position="584"/>
    </location>
</feature>
<keyword evidence="5" id="KW-0539">Nucleus</keyword>
<dbReference type="EMBL" id="HG994373">
    <property type="protein sequence ID" value="CAF1739241.1"/>
    <property type="molecule type" value="Genomic_DNA"/>
</dbReference>
<dbReference type="PANTHER" id="PTHR10741">
    <property type="entry name" value="TRANSLIN AND TRANSLIN ASSOCIATED PROTEIN X"/>
    <property type="match status" value="1"/>
</dbReference>
<comment type="similarity">
    <text evidence="3">Belongs to the translin family.</text>
</comment>
<dbReference type="InterPro" id="IPR002848">
    <property type="entry name" value="Translin_fam"/>
</dbReference>
<evidence type="ECO:0000256" key="4">
    <source>
        <dbReference type="ARBA" id="ARBA00022490"/>
    </source>
</evidence>